<proteinExistence type="predicted"/>
<comment type="caution">
    <text evidence="2">The sequence shown here is derived from an EMBL/GenBank/DDBJ whole genome shotgun (WGS) entry which is preliminary data.</text>
</comment>
<feature type="transmembrane region" description="Helical" evidence="1">
    <location>
        <begin position="6"/>
        <end position="26"/>
    </location>
</feature>
<evidence type="ECO:0000313" key="2">
    <source>
        <dbReference type="EMBL" id="MPV85406.1"/>
    </source>
</evidence>
<dbReference type="EMBL" id="WHNW01000001">
    <property type="protein sequence ID" value="MPV85406.1"/>
    <property type="molecule type" value="Genomic_DNA"/>
</dbReference>
<organism evidence="2 3">
    <name type="scientific">Ostreibacterium oceani</name>
    <dbReference type="NCBI Taxonomy" id="2654998"/>
    <lineage>
        <taxon>Bacteria</taxon>
        <taxon>Pseudomonadati</taxon>
        <taxon>Pseudomonadota</taxon>
        <taxon>Gammaproteobacteria</taxon>
        <taxon>Cardiobacteriales</taxon>
        <taxon>Ostreibacteriaceae</taxon>
        <taxon>Ostreibacterium</taxon>
    </lineage>
</organism>
<keyword evidence="1" id="KW-0472">Membrane</keyword>
<dbReference type="Pfam" id="PF05437">
    <property type="entry name" value="AzlD"/>
    <property type="match status" value="1"/>
</dbReference>
<feature type="transmembrane region" description="Helical" evidence="1">
    <location>
        <begin position="80"/>
        <end position="98"/>
    </location>
</feature>
<accession>A0A6N7F0M7</accession>
<sequence>MNNLIWLTLGMSAVTYLGRIIGYCFICYYQQPNAKVEAFLKAVPGTIFMAMVAPQIANQSSIVWIGSALVFAIAAKTHNLLIALLVGGFSFAALQYALN</sequence>
<keyword evidence="1" id="KW-0812">Transmembrane</keyword>
<evidence type="ECO:0000313" key="3">
    <source>
        <dbReference type="Proteomes" id="UP000471298"/>
    </source>
</evidence>
<dbReference type="RefSeq" id="WP_152808607.1">
    <property type="nucleotide sequence ID" value="NZ_WHNW01000001.1"/>
</dbReference>
<evidence type="ECO:0000256" key="1">
    <source>
        <dbReference type="SAM" id="Phobius"/>
    </source>
</evidence>
<dbReference type="AlphaFoldDB" id="A0A6N7F0M7"/>
<reference evidence="2 3" key="1">
    <citation type="submission" date="2019-10" db="EMBL/GenBank/DDBJ databases">
        <title>Cardiobacteriales fam. a chemoheterotrophic member of the order Cardiobacteriales, and proposal of Cardiobacteriales fam. nov.</title>
        <authorList>
            <person name="Wang C."/>
        </authorList>
    </citation>
    <scope>NUCLEOTIDE SEQUENCE [LARGE SCALE GENOMIC DNA]</scope>
    <source>
        <strain evidence="2 3">ML27</strain>
    </source>
</reference>
<keyword evidence="3" id="KW-1185">Reference proteome</keyword>
<keyword evidence="1" id="KW-1133">Transmembrane helix</keyword>
<dbReference type="InParanoid" id="A0A6N7F0M7"/>
<dbReference type="InterPro" id="IPR008407">
    <property type="entry name" value="Brnchd-chn_aa_trnsp_AzlD"/>
</dbReference>
<protein>
    <submittedName>
        <fullName evidence="2">AzlD domain-containing protein</fullName>
    </submittedName>
</protein>
<dbReference type="Proteomes" id="UP000471298">
    <property type="component" value="Unassembled WGS sequence"/>
</dbReference>
<name>A0A6N7F0M7_9GAMM</name>
<gene>
    <name evidence="2" type="ORF">GCU85_01485</name>
</gene>